<accession>A0ABP5F9B4</accession>
<comment type="caution">
    <text evidence="3">The sequence shown here is derived from an EMBL/GenBank/DDBJ whole genome shotgun (WGS) entry which is preliminary data.</text>
</comment>
<dbReference type="Proteomes" id="UP001501285">
    <property type="component" value="Unassembled WGS sequence"/>
</dbReference>
<dbReference type="PROSITE" id="PS51257">
    <property type="entry name" value="PROKAR_LIPOPROTEIN"/>
    <property type="match status" value="1"/>
</dbReference>
<evidence type="ECO:0000313" key="3">
    <source>
        <dbReference type="EMBL" id="GAA2021285.1"/>
    </source>
</evidence>
<keyword evidence="4" id="KW-1185">Reference proteome</keyword>
<feature type="signal peptide" evidence="1">
    <location>
        <begin position="1"/>
        <end position="27"/>
    </location>
</feature>
<protein>
    <recommendedName>
        <fullName evidence="2">DUF4825 domain-containing protein</fullName>
    </recommendedName>
</protein>
<evidence type="ECO:0000256" key="1">
    <source>
        <dbReference type="SAM" id="SignalP"/>
    </source>
</evidence>
<feature type="domain" description="DUF4825" evidence="2">
    <location>
        <begin position="49"/>
        <end position="130"/>
    </location>
</feature>
<dbReference type="EMBL" id="BAAANB010000001">
    <property type="protein sequence ID" value="GAA2021285.1"/>
    <property type="molecule type" value="Genomic_DNA"/>
</dbReference>
<sequence length="165" mass="17093">MKTALASAALRVALGVLALTGCTGAAADDPSTAASATGGPDARTEALWAGRTAYVGDNSKVIALVDQAGFGPLGTYTLSLWTTRPPYAVTIDLPHPAKPFEQTDFSEAATILLGTVSNLDAVHVTSQGKTYSLTAREATATLGRDVKTLGTDRQALADYLRSHED</sequence>
<keyword evidence="1" id="KW-0732">Signal</keyword>
<dbReference type="InterPro" id="IPR032250">
    <property type="entry name" value="DUF4825"/>
</dbReference>
<proteinExistence type="predicted"/>
<feature type="chain" id="PRO_5045865905" description="DUF4825 domain-containing protein" evidence="1">
    <location>
        <begin position="28"/>
        <end position="165"/>
    </location>
</feature>
<gene>
    <name evidence="3" type="ORF">GCM10009740_07320</name>
</gene>
<evidence type="ECO:0000313" key="4">
    <source>
        <dbReference type="Proteomes" id="UP001501285"/>
    </source>
</evidence>
<dbReference type="Pfam" id="PF16107">
    <property type="entry name" value="DUF4825"/>
    <property type="match status" value="1"/>
</dbReference>
<evidence type="ECO:0000259" key="2">
    <source>
        <dbReference type="Pfam" id="PF16107"/>
    </source>
</evidence>
<organism evidence="3 4">
    <name type="scientific">Terrabacter terrae</name>
    <dbReference type="NCBI Taxonomy" id="318434"/>
    <lineage>
        <taxon>Bacteria</taxon>
        <taxon>Bacillati</taxon>
        <taxon>Actinomycetota</taxon>
        <taxon>Actinomycetes</taxon>
        <taxon>Micrococcales</taxon>
        <taxon>Intrasporangiaceae</taxon>
        <taxon>Terrabacter</taxon>
    </lineage>
</organism>
<reference evidence="4" key="1">
    <citation type="journal article" date="2019" name="Int. J. Syst. Evol. Microbiol.">
        <title>The Global Catalogue of Microorganisms (GCM) 10K type strain sequencing project: providing services to taxonomists for standard genome sequencing and annotation.</title>
        <authorList>
            <consortium name="The Broad Institute Genomics Platform"/>
            <consortium name="The Broad Institute Genome Sequencing Center for Infectious Disease"/>
            <person name="Wu L."/>
            <person name="Ma J."/>
        </authorList>
    </citation>
    <scope>NUCLEOTIDE SEQUENCE [LARGE SCALE GENOMIC DNA]</scope>
    <source>
        <strain evidence="4">JCM 14283</strain>
    </source>
</reference>
<name>A0ABP5F9B4_9MICO</name>